<keyword evidence="1" id="KW-0378">Hydrolase</keyword>
<gene>
    <name evidence="4" type="ORF">SAMN05443661_13539</name>
</gene>
<proteinExistence type="predicted"/>
<dbReference type="Pfam" id="PF00326">
    <property type="entry name" value="Peptidase_S9"/>
    <property type="match status" value="1"/>
</dbReference>
<evidence type="ECO:0000313" key="5">
    <source>
        <dbReference type="Proteomes" id="UP000182829"/>
    </source>
</evidence>
<dbReference type="GO" id="GO:0004252">
    <property type="term" value="F:serine-type endopeptidase activity"/>
    <property type="evidence" value="ECO:0007669"/>
    <property type="project" value="InterPro"/>
</dbReference>
<evidence type="ECO:0000256" key="1">
    <source>
        <dbReference type="ARBA" id="ARBA00022801"/>
    </source>
</evidence>
<dbReference type="PANTHER" id="PTHR42776:SF27">
    <property type="entry name" value="DIPEPTIDYL PEPTIDASE FAMILY MEMBER 6"/>
    <property type="match status" value="1"/>
</dbReference>
<name>A0A1I3S1K7_9EURY</name>
<protein>
    <submittedName>
        <fullName evidence="4">Dipeptidyl aminopeptidase/acylaminoacyl peptidase</fullName>
    </submittedName>
</protein>
<dbReference type="InterPro" id="IPR029058">
    <property type="entry name" value="AB_hydrolase_fold"/>
</dbReference>
<evidence type="ECO:0000313" key="4">
    <source>
        <dbReference type="EMBL" id="SFJ51459.1"/>
    </source>
</evidence>
<accession>A0A1I3S1K7</accession>
<dbReference type="PRINTS" id="PR00862">
    <property type="entry name" value="PROLIGOPTASE"/>
</dbReference>
<dbReference type="InterPro" id="IPR011042">
    <property type="entry name" value="6-blade_b-propeller_TolB-like"/>
</dbReference>
<dbReference type="SUPFAM" id="SSF53474">
    <property type="entry name" value="alpha/beta-Hydrolases"/>
    <property type="match status" value="1"/>
</dbReference>
<dbReference type="GO" id="GO:0006508">
    <property type="term" value="P:proteolysis"/>
    <property type="evidence" value="ECO:0007669"/>
    <property type="project" value="InterPro"/>
</dbReference>
<dbReference type="Pfam" id="PF07676">
    <property type="entry name" value="PD40"/>
    <property type="match status" value="2"/>
</dbReference>
<dbReference type="Gene3D" id="3.40.50.1820">
    <property type="entry name" value="alpha/beta hydrolase"/>
    <property type="match status" value="1"/>
</dbReference>
<dbReference type="Gene3D" id="2.120.10.30">
    <property type="entry name" value="TolB, C-terminal domain"/>
    <property type="match status" value="2"/>
</dbReference>
<organism evidence="4 5">
    <name type="scientific">Natronobacterium gregoryi</name>
    <dbReference type="NCBI Taxonomy" id="44930"/>
    <lineage>
        <taxon>Archaea</taxon>
        <taxon>Methanobacteriati</taxon>
        <taxon>Methanobacteriota</taxon>
        <taxon>Stenosarchaea group</taxon>
        <taxon>Halobacteria</taxon>
        <taxon>Halobacteriales</taxon>
        <taxon>Natrialbaceae</taxon>
        <taxon>Natronobacterium</taxon>
    </lineage>
</organism>
<keyword evidence="4" id="KW-0031">Aminopeptidase</keyword>
<evidence type="ECO:0000259" key="3">
    <source>
        <dbReference type="Pfam" id="PF00326"/>
    </source>
</evidence>
<feature type="domain" description="Peptidase S9 prolyl oligopeptidase catalytic" evidence="3">
    <location>
        <begin position="457"/>
        <end position="658"/>
    </location>
</feature>
<evidence type="ECO:0000256" key="2">
    <source>
        <dbReference type="ARBA" id="ARBA00022825"/>
    </source>
</evidence>
<dbReference type="InterPro" id="IPR002470">
    <property type="entry name" value="Peptidase_S9A"/>
</dbReference>
<dbReference type="OMA" id="IAFTANR"/>
<dbReference type="PANTHER" id="PTHR42776">
    <property type="entry name" value="SERINE PEPTIDASE S9 FAMILY MEMBER"/>
    <property type="match status" value="1"/>
</dbReference>
<dbReference type="InterPro" id="IPR011659">
    <property type="entry name" value="WD40"/>
</dbReference>
<dbReference type="EMBL" id="FORO01000035">
    <property type="protein sequence ID" value="SFJ51459.1"/>
    <property type="molecule type" value="Genomic_DNA"/>
</dbReference>
<sequence>MDESGGAGLEGRGVRRSNAAIERIAVGVFERQSPSETHSFKRVQCGYLIVTREIRSYLSAHGTKGPTLAPDGRLAFLADTTGSMQVWTLGRPESWPTRRTFYDDRVSFVSWSPAGDEIAFGKDAGADEHDQLFRLEPEDGRIEQLTDRPDAIHAWGGWSPDGDRIAFTANRQDSSNFDVYVMDVADDESRSENAPTLVWEGDGRLEVSAWSPDGRHLLVVEAHASADDDLHVADVATGERRHVTPHEGHVRYRDPTFGPDGEAIYCASDATDDTLELVRIDLDTLEVDPVVDGGEWSIDGVALEAESGRLAFTRNVEGYSELHVGRLASPTKADTIEVEVPDGVVSNLTIGSSGERAAMTVSATDLNYSIYTVDLEGVGEDTAPEVERWTVPSSGGVPLEEYHGPDLVRYETFDGREIPAFFTRPEESEAGESPVIVDIHGGPHSQRRPSWRNRPVRQYFLDAGYAIFEPNVRGSSGYGREYAALDDVEKRMDSVRDVAAGVEWLRDRSELDADSIVCYGRSYGGFMVLACITEYPDLWAAAVDFVGIADWITFLENTGDYRRSHREAEYGSLAEDREFLESISPIHDAEQIECPLFVQHGANDPRVPVGEARQIAEAVEEQGVPVETCIFEDEGHHTTKLENRVEQFERIADFLEEYV</sequence>
<keyword evidence="2" id="KW-0720">Serine protease</keyword>
<dbReference type="Proteomes" id="UP000182829">
    <property type="component" value="Unassembled WGS sequence"/>
</dbReference>
<reference evidence="4 5" key="1">
    <citation type="submission" date="2016-10" db="EMBL/GenBank/DDBJ databases">
        <authorList>
            <person name="de Groot N.N."/>
        </authorList>
    </citation>
    <scope>NUCLEOTIDE SEQUENCE [LARGE SCALE GENOMIC DNA]</scope>
    <source>
        <strain evidence="4 5">SP2</strain>
    </source>
</reference>
<dbReference type="InterPro" id="IPR001375">
    <property type="entry name" value="Peptidase_S9_cat"/>
</dbReference>
<dbReference type="AlphaFoldDB" id="A0A1I3S1K7"/>
<keyword evidence="4" id="KW-0645">Protease</keyword>
<dbReference type="SUPFAM" id="SSF82171">
    <property type="entry name" value="DPP6 N-terminal domain-like"/>
    <property type="match status" value="1"/>
</dbReference>
<dbReference type="GO" id="GO:0004177">
    <property type="term" value="F:aminopeptidase activity"/>
    <property type="evidence" value="ECO:0007669"/>
    <property type="project" value="UniProtKB-KW"/>
</dbReference>